<feature type="compositionally biased region" description="Polar residues" evidence="1">
    <location>
        <begin position="11"/>
        <end position="20"/>
    </location>
</feature>
<feature type="region of interest" description="Disordered" evidence="1">
    <location>
        <begin position="1"/>
        <end position="75"/>
    </location>
</feature>
<gene>
    <name evidence="2" type="ORF">TCE0_033f08821</name>
</gene>
<reference evidence="3" key="1">
    <citation type="journal article" date="2015" name="Genome Announc.">
        <title>Draft genome sequence of Talaromyces cellulolyticus strain Y-94, a source of lignocellulosic biomass-degrading enzymes.</title>
        <authorList>
            <person name="Fujii T."/>
            <person name="Koike H."/>
            <person name="Sawayama S."/>
            <person name="Yano S."/>
            <person name="Inoue H."/>
        </authorList>
    </citation>
    <scope>NUCLEOTIDE SEQUENCE [LARGE SCALE GENOMIC DNA]</scope>
    <source>
        <strain evidence="3">Y-94</strain>
    </source>
</reference>
<protein>
    <submittedName>
        <fullName evidence="2">Uncharacterized protein</fullName>
    </submittedName>
</protein>
<name>A0A6V8HAX1_TALPI</name>
<keyword evidence="3" id="KW-1185">Reference proteome</keyword>
<feature type="compositionally biased region" description="Polar residues" evidence="1">
    <location>
        <begin position="28"/>
        <end position="39"/>
    </location>
</feature>
<evidence type="ECO:0000256" key="1">
    <source>
        <dbReference type="SAM" id="MobiDB-lite"/>
    </source>
</evidence>
<dbReference type="Proteomes" id="UP000053095">
    <property type="component" value="Unassembled WGS sequence"/>
</dbReference>
<accession>A0A6V8HAX1</accession>
<sequence length="115" mass="12574">MSDLTDIAYQAQRNLNSHQAKQGAGPKSLSTDESGLNENVTRDFPGAEVRYGEMANHGGSGSRKIPPEQGGDYDARGRITQAKDFEGTDGPEHKMKVIQERRPGDDAVPVQRTNY</sequence>
<evidence type="ECO:0000313" key="2">
    <source>
        <dbReference type="EMBL" id="GAM38246.1"/>
    </source>
</evidence>
<organism evidence="2 3">
    <name type="scientific">Talaromyces pinophilus</name>
    <name type="common">Penicillium pinophilum</name>
    <dbReference type="NCBI Taxonomy" id="128442"/>
    <lineage>
        <taxon>Eukaryota</taxon>
        <taxon>Fungi</taxon>
        <taxon>Dikarya</taxon>
        <taxon>Ascomycota</taxon>
        <taxon>Pezizomycotina</taxon>
        <taxon>Eurotiomycetes</taxon>
        <taxon>Eurotiomycetidae</taxon>
        <taxon>Eurotiales</taxon>
        <taxon>Trichocomaceae</taxon>
        <taxon>Talaromyces</taxon>
        <taxon>Talaromyces sect. Talaromyces</taxon>
    </lineage>
</organism>
<evidence type="ECO:0000313" key="3">
    <source>
        <dbReference type="Proteomes" id="UP000053095"/>
    </source>
</evidence>
<proteinExistence type="predicted"/>
<dbReference type="AlphaFoldDB" id="A0A6V8HAX1"/>
<comment type="caution">
    <text evidence="2">The sequence shown here is derived from an EMBL/GenBank/DDBJ whole genome shotgun (WGS) entry which is preliminary data.</text>
</comment>
<dbReference type="EMBL" id="DF933829">
    <property type="protein sequence ID" value="GAM38246.1"/>
    <property type="molecule type" value="Genomic_DNA"/>
</dbReference>